<feature type="compositionally biased region" description="Polar residues" evidence="1">
    <location>
        <begin position="16"/>
        <end position="27"/>
    </location>
</feature>
<reference evidence="2" key="1">
    <citation type="submission" date="2022-11" db="EMBL/GenBank/DDBJ databases">
        <authorList>
            <person name="Kikuchi T."/>
        </authorList>
    </citation>
    <scope>NUCLEOTIDE SEQUENCE</scope>
    <source>
        <strain evidence="2">PS1010</strain>
    </source>
</reference>
<protein>
    <submittedName>
        <fullName evidence="2">Uncharacterized protein</fullName>
    </submittedName>
</protein>
<dbReference type="Proteomes" id="UP001152747">
    <property type="component" value="Unassembled WGS sequence"/>
</dbReference>
<sequence>MPRKGQEGGDIILSPKEQQTSQAQWINDETEKKDETGRNGDDLLVKNGGGNNTLQQPTTPIMPKKVSFAAEVDEQQDRINKENMRRDACCTIQ</sequence>
<evidence type="ECO:0000313" key="2">
    <source>
        <dbReference type="EMBL" id="CAI5455286.1"/>
    </source>
</evidence>
<dbReference type="AlphaFoldDB" id="A0A9P1IZJ3"/>
<dbReference type="OrthoDB" id="10304798at2759"/>
<proteinExistence type="predicted"/>
<accession>A0A9P1IZJ3</accession>
<gene>
    <name evidence="2" type="ORF">CAMP_LOCUS17923</name>
</gene>
<feature type="compositionally biased region" description="Basic and acidic residues" evidence="1">
    <location>
        <begin position="29"/>
        <end position="44"/>
    </location>
</feature>
<evidence type="ECO:0000256" key="1">
    <source>
        <dbReference type="SAM" id="MobiDB-lite"/>
    </source>
</evidence>
<organism evidence="2 3">
    <name type="scientific">Caenorhabditis angaria</name>
    <dbReference type="NCBI Taxonomy" id="860376"/>
    <lineage>
        <taxon>Eukaryota</taxon>
        <taxon>Metazoa</taxon>
        <taxon>Ecdysozoa</taxon>
        <taxon>Nematoda</taxon>
        <taxon>Chromadorea</taxon>
        <taxon>Rhabditida</taxon>
        <taxon>Rhabditina</taxon>
        <taxon>Rhabditomorpha</taxon>
        <taxon>Rhabditoidea</taxon>
        <taxon>Rhabditidae</taxon>
        <taxon>Peloderinae</taxon>
        <taxon>Caenorhabditis</taxon>
    </lineage>
</organism>
<keyword evidence="3" id="KW-1185">Reference proteome</keyword>
<comment type="caution">
    <text evidence="2">The sequence shown here is derived from an EMBL/GenBank/DDBJ whole genome shotgun (WGS) entry which is preliminary data.</text>
</comment>
<dbReference type="EMBL" id="CANHGI010000006">
    <property type="protein sequence ID" value="CAI5455286.1"/>
    <property type="molecule type" value="Genomic_DNA"/>
</dbReference>
<name>A0A9P1IZJ3_9PELO</name>
<evidence type="ECO:0000313" key="3">
    <source>
        <dbReference type="Proteomes" id="UP001152747"/>
    </source>
</evidence>
<feature type="region of interest" description="Disordered" evidence="1">
    <location>
        <begin position="1"/>
        <end position="60"/>
    </location>
</feature>